<dbReference type="Proteomes" id="UP000192277">
    <property type="component" value="Unassembled WGS sequence"/>
</dbReference>
<evidence type="ECO:0000313" key="2">
    <source>
        <dbReference type="Proteomes" id="UP000192277"/>
    </source>
</evidence>
<protein>
    <recommendedName>
        <fullName evidence="3">Phosphate-selective porin O and P</fullName>
    </recommendedName>
</protein>
<evidence type="ECO:0000313" key="1">
    <source>
        <dbReference type="EMBL" id="OQP52383.1"/>
    </source>
</evidence>
<dbReference type="RefSeq" id="WP_014220435.1">
    <property type="nucleotide sequence ID" value="NZ_LWBO01000004.1"/>
</dbReference>
<accession>A0ABX3P4N2</accession>
<proteinExistence type="predicted"/>
<sequence>MRRFYLSNTIIVMLLLLVLPAVIFAQDEKFSYGRPAYWRPYDKSGINVFETSKDNLIPYDGMRIRLGAGFTQQYQNLKHENPGASNYEGSNKLYPLAPGFMTAMANLNIDVQLAEGIRLNVTTYLSTRHHNEAWVKGGYIQFDKLPFNGKFWDNLMKVTTIKVGHMEVNYGDAHFRRSDGGQTLYNPFMESYIMDGYATEIGGEVYVQKNGLFGMLGVTNGMIKGNVDSAIKSPVDDNVKRNPSIIVKGGIDKKIGDVVRVRLSGSLYHNSNSSASGLTLYGGDRAGSNYQNVMENVPAGAALPASTSIAFSGRLNPGFTKKVDAYMINGFLKVQGLELFGTYENAQGRSKNETAVRLMQQYAGDVVYRFCHQENLFVGVRYNYLTGRLAGMANDINIDRFAAAGGWFVTKNVLLKGEYVIQKYNKFPVSDYRSSGKFNGYVVEAVVGF</sequence>
<gene>
    <name evidence="1" type="ORF">A4D02_24650</name>
</gene>
<comment type="caution">
    <text evidence="1">The sequence shown here is derived from an EMBL/GenBank/DDBJ whole genome shotgun (WGS) entry which is preliminary data.</text>
</comment>
<reference evidence="1 2" key="1">
    <citation type="submission" date="2016-04" db="EMBL/GenBank/DDBJ databases">
        <authorList>
            <person name="Chen L."/>
            <person name="Zhuang W."/>
            <person name="Wang G."/>
        </authorList>
    </citation>
    <scope>NUCLEOTIDE SEQUENCE [LARGE SCALE GENOMIC DNA]</scope>
    <source>
        <strain evidence="2">GR20</strain>
    </source>
</reference>
<evidence type="ECO:0008006" key="3">
    <source>
        <dbReference type="Google" id="ProtNLM"/>
    </source>
</evidence>
<organism evidence="1 2">
    <name type="scientific">Niastella koreensis</name>
    <dbReference type="NCBI Taxonomy" id="354356"/>
    <lineage>
        <taxon>Bacteria</taxon>
        <taxon>Pseudomonadati</taxon>
        <taxon>Bacteroidota</taxon>
        <taxon>Chitinophagia</taxon>
        <taxon>Chitinophagales</taxon>
        <taxon>Chitinophagaceae</taxon>
        <taxon>Niastella</taxon>
    </lineage>
</organism>
<keyword evidence="2" id="KW-1185">Reference proteome</keyword>
<name>A0ABX3P4N2_9BACT</name>
<dbReference type="EMBL" id="LWBO01000004">
    <property type="protein sequence ID" value="OQP52383.1"/>
    <property type="molecule type" value="Genomic_DNA"/>
</dbReference>
<dbReference type="SUPFAM" id="SSF56935">
    <property type="entry name" value="Porins"/>
    <property type="match status" value="1"/>
</dbReference>